<comment type="caution">
    <text evidence="1">The sequence shown here is derived from an EMBL/GenBank/DDBJ whole genome shotgun (WGS) entry which is preliminary data.</text>
</comment>
<sequence>MDNNFIKYKVQPKDSLNSIAFRVNMNELELKEFHNKHCEKMDKLWFGNLQGVKFILIPISYISKTEQERQLQKKLPSIVDIISFHSSEYTVTENIEQFNQDQLQLNYKIRLDVEEKKGQIIVKTQQTDFRKNNIVPDDKVTSFALACMEKISPISFILSEGKISALANHKSLVQKFKDKESELKDFFIGDVANSYIDLFSENISNEDYFLRQMQCTLVYKILFPDINWFHKKAEWKEKFAIYYNSFPLEFNFKSEYFYENPEYIETVLTGKISENCSFQELIKGSRIRDENDVNKLKANIHLHYFTNKITRQLSEIKLEINIWYKDKLFHKHKLHLKAQS</sequence>
<dbReference type="EMBL" id="PGFD01000004">
    <property type="protein sequence ID" value="PJJ62537.1"/>
    <property type="molecule type" value="Genomic_DNA"/>
</dbReference>
<evidence type="ECO:0000313" key="1">
    <source>
        <dbReference type="EMBL" id="PJJ62537.1"/>
    </source>
</evidence>
<name>A0A2M9BX30_9FLAO</name>
<evidence type="ECO:0008006" key="3">
    <source>
        <dbReference type="Google" id="ProtNLM"/>
    </source>
</evidence>
<evidence type="ECO:0000313" key="2">
    <source>
        <dbReference type="Proteomes" id="UP000228740"/>
    </source>
</evidence>
<organism evidence="1 2">
    <name type="scientific">Chryseobacterium geocarposphaerae</name>
    <dbReference type="NCBI Taxonomy" id="1416776"/>
    <lineage>
        <taxon>Bacteria</taxon>
        <taxon>Pseudomonadati</taxon>
        <taxon>Bacteroidota</taxon>
        <taxon>Flavobacteriia</taxon>
        <taxon>Flavobacteriales</taxon>
        <taxon>Weeksellaceae</taxon>
        <taxon>Chryseobacterium group</taxon>
        <taxon>Chryseobacterium</taxon>
    </lineage>
</organism>
<gene>
    <name evidence="1" type="ORF">CLV73_3703</name>
</gene>
<accession>A0A2M9BX30</accession>
<dbReference type="Proteomes" id="UP000228740">
    <property type="component" value="Unassembled WGS sequence"/>
</dbReference>
<dbReference type="AlphaFoldDB" id="A0A2M9BX30"/>
<reference evidence="1 2" key="1">
    <citation type="submission" date="2017-11" db="EMBL/GenBank/DDBJ databases">
        <title>Genomic Encyclopedia of Archaeal and Bacterial Type Strains, Phase II (KMG-II): From Individual Species to Whole Genera.</title>
        <authorList>
            <person name="Goeker M."/>
        </authorList>
    </citation>
    <scope>NUCLEOTIDE SEQUENCE [LARGE SCALE GENOMIC DNA]</scope>
    <source>
        <strain evidence="1 2">DSM 27617</strain>
    </source>
</reference>
<keyword evidence="2" id="KW-1185">Reference proteome</keyword>
<protein>
    <recommendedName>
        <fullName evidence="3">LysM domain-containing protein</fullName>
    </recommendedName>
</protein>
<proteinExistence type="predicted"/>